<evidence type="ECO:0000256" key="5">
    <source>
        <dbReference type="ARBA" id="ARBA00023288"/>
    </source>
</evidence>
<name>A0A097IW25_9POXV</name>
<dbReference type="PANTHER" id="PTHR10185">
    <property type="entry name" value="PHOSPHOLIPASE D - RELATED"/>
    <property type="match status" value="1"/>
</dbReference>
<evidence type="ECO:0000313" key="10">
    <source>
        <dbReference type="Proteomes" id="UP000121784"/>
    </source>
</evidence>
<keyword evidence="2" id="KW-0946">Virion</keyword>
<gene>
    <name evidence="9" type="primary">161</name>
</gene>
<dbReference type="PANTHER" id="PTHR10185:SF17">
    <property type="entry name" value="GM01519P-RELATED"/>
    <property type="match status" value="1"/>
</dbReference>
<dbReference type="GO" id="GO:0044167">
    <property type="term" value="C:host cell endoplasmic reticulum membrane"/>
    <property type="evidence" value="ECO:0007669"/>
    <property type="project" value="UniProtKB-SubCell"/>
</dbReference>
<organism evidence="9 10">
    <name type="scientific">Cotia virus</name>
    <dbReference type="NCBI Taxonomy" id="39444"/>
    <lineage>
        <taxon>Viruses</taxon>
        <taxon>Varidnaviria</taxon>
        <taxon>Bamfordvirae</taxon>
        <taxon>Nucleocytoviricota</taxon>
        <taxon>Pokkesviricetes</taxon>
        <taxon>Chitovirales</taxon>
        <taxon>Poxviridae</taxon>
        <taxon>Chordopoxvirinae</taxon>
        <taxon>Oryzopoxvirus</taxon>
        <taxon>Oryzopoxvirus cotia</taxon>
    </lineage>
</organism>
<dbReference type="GO" id="GO:0019031">
    <property type="term" value="C:viral envelope"/>
    <property type="evidence" value="ECO:0007669"/>
    <property type="project" value="UniProtKB-KW"/>
</dbReference>
<evidence type="ECO:0000256" key="1">
    <source>
        <dbReference type="ARBA" id="ARBA00022870"/>
    </source>
</evidence>
<evidence type="ECO:0000256" key="4">
    <source>
        <dbReference type="ARBA" id="ARBA00023184"/>
    </source>
</evidence>
<keyword evidence="4" id="KW-1038">Host endoplasmic reticulum</keyword>
<accession>A0A097IW25</accession>
<keyword evidence="3" id="KW-0472">Membrane</keyword>
<dbReference type="Pfam" id="PF13918">
    <property type="entry name" value="PLDc_3"/>
    <property type="match status" value="1"/>
</dbReference>
<protein>
    <submittedName>
        <fullName evidence="9">Phospholipase-D-like protein</fullName>
    </submittedName>
</protein>
<dbReference type="Pfam" id="PF00614">
    <property type="entry name" value="PLDc"/>
    <property type="match status" value="1"/>
</dbReference>
<dbReference type="SUPFAM" id="SSF56024">
    <property type="entry name" value="Phospholipase D/nuclease"/>
    <property type="match status" value="2"/>
</dbReference>
<dbReference type="GO" id="GO:0055036">
    <property type="term" value="C:virion membrane"/>
    <property type="evidence" value="ECO:0007669"/>
    <property type="project" value="UniProtKB-SubCell"/>
</dbReference>
<evidence type="ECO:0000256" key="7">
    <source>
        <dbReference type="ARBA" id="ARBA00037826"/>
    </source>
</evidence>
<dbReference type="EMBL" id="KM595078">
    <property type="protein sequence ID" value="AIT70776.1"/>
    <property type="molecule type" value="Genomic_DNA"/>
</dbReference>
<dbReference type="PROSITE" id="PS50035">
    <property type="entry name" value="PLD"/>
    <property type="match status" value="2"/>
</dbReference>
<sequence length="418" mass="48648">MMDYDISCYDVNSRAEITETIPTDLTFEDNINTSYTFKTWMTLLENATSSVYISSFYWSLVDERSKNDPTSIIGYILLKKLILKASMLDMYIVVNKSGSIKYENLIELEKAGAKVIYVDINNIFPTGVLHTKFWIVDNKHVYIGSANMDWRSLTQVKELGITIYNNSCIANELTKIFNIYKYIGINDTVMFKWNLKEFYAEYNMFYNLSTKINGVDTKLYISSSPRELCSLKTTFDLDAIIRCIRTARKFIYISVMNYIPIIYTKNGKKYWEYIDIELRRAIINKGISVKLLVSNWIHTDPVTLSHLKSIMDIGIYNNHESIEVKWFKVPSRQVEVPYTRVNHSKFMVTDIDAYIGTSNWSGNYFVDTAGVSIVLTPNDSTGIRKQLEMVFLRDWNSSYTHDLDTYFPLIKLDYKNDE</sequence>
<dbReference type="InterPro" id="IPR001736">
    <property type="entry name" value="PLipase_D/transphosphatidylase"/>
</dbReference>
<dbReference type="Proteomes" id="UP000121784">
    <property type="component" value="Segment"/>
</dbReference>
<comment type="subcellular location">
    <subcellularLocation>
        <location evidence="6">Host endoplasmic reticulum membrane</location>
        <topology evidence="6">Lipid-anchor</topology>
        <orientation evidence="6">Cytoplasmic side</orientation>
    </subcellularLocation>
    <subcellularLocation>
        <location evidence="7">Virion membrane</location>
        <topology evidence="7">Lipid-anchor</topology>
    </subcellularLocation>
</comment>
<evidence type="ECO:0000259" key="8">
    <source>
        <dbReference type="PROSITE" id="PS50035"/>
    </source>
</evidence>
<dbReference type="InterPro" id="IPR032803">
    <property type="entry name" value="PLDc_3"/>
</dbReference>
<feature type="domain" description="PLD phosphodiesterase" evidence="8">
    <location>
        <begin position="338"/>
        <end position="364"/>
    </location>
</feature>
<evidence type="ECO:0000256" key="2">
    <source>
        <dbReference type="ARBA" id="ARBA00022879"/>
    </source>
</evidence>
<dbReference type="GO" id="GO:0003824">
    <property type="term" value="F:catalytic activity"/>
    <property type="evidence" value="ECO:0007669"/>
    <property type="project" value="InterPro"/>
</dbReference>
<evidence type="ECO:0000256" key="3">
    <source>
        <dbReference type="ARBA" id="ARBA00023136"/>
    </source>
</evidence>
<reference evidence="9 10" key="1">
    <citation type="submission" date="2014-09" db="EMBL/GenBank/DDBJ databases">
        <title>Complete Genome Sequence of the Embu Virus Strain SPAn 880.</title>
        <authorList>
            <person name="Ibrahim M.S."/>
            <person name="Antwerpen M.H."/>
            <person name="Georgi E."/>
            <person name="Vette P."/>
            <person name="Zoeller G."/>
            <person name="Meyer H."/>
        </authorList>
    </citation>
    <scope>NUCLEOTIDE SEQUENCE [LARGE SCALE GENOMIC DNA]</scope>
    <source>
        <strain evidence="9">SPAn880</strain>
    </source>
</reference>
<keyword evidence="1" id="KW-1043">Host membrane</keyword>
<evidence type="ECO:0000256" key="6">
    <source>
        <dbReference type="ARBA" id="ARBA00037799"/>
    </source>
</evidence>
<dbReference type="CDD" id="cd09107">
    <property type="entry name" value="PLDc_vPLD3_4_5_like_2"/>
    <property type="match status" value="1"/>
</dbReference>
<dbReference type="InterPro" id="IPR050874">
    <property type="entry name" value="Diverse_PLD-related"/>
</dbReference>
<dbReference type="SMART" id="SM00155">
    <property type="entry name" value="PLDc"/>
    <property type="match status" value="2"/>
</dbReference>
<proteinExistence type="predicted"/>
<feature type="domain" description="PLD phosphodiesterase" evidence="8">
    <location>
        <begin position="125"/>
        <end position="152"/>
    </location>
</feature>
<keyword evidence="5" id="KW-0449">Lipoprotein</keyword>
<evidence type="ECO:0000313" key="9">
    <source>
        <dbReference type="EMBL" id="AIT70776.1"/>
    </source>
</evidence>
<keyword evidence="2" id="KW-0261">Viral envelope protein</keyword>
<dbReference type="Gene3D" id="3.30.870.10">
    <property type="entry name" value="Endonuclease Chain A"/>
    <property type="match status" value="2"/>
</dbReference>